<dbReference type="AlphaFoldDB" id="S3CFU7"/>
<feature type="chain" id="PRO_5004518688" evidence="1">
    <location>
        <begin position="31"/>
        <end position="814"/>
    </location>
</feature>
<feature type="signal peptide" evidence="1">
    <location>
        <begin position="1"/>
        <end position="30"/>
    </location>
</feature>
<keyword evidence="4" id="KW-1185">Reference proteome</keyword>
<evidence type="ECO:0000313" key="3">
    <source>
        <dbReference type="EMBL" id="EPD99414.1"/>
    </source>
</evidence>
<dbReference type="GO" id="GO:0019867">
    <property type="term" value="C:outer membrane"/>
    <property type="evidence" value="ECO:0007669"/>
    <property type="project" value="InterPro"/>
</dbReference>
<proteinExistence type="predicted"/>
<evidence type="ECO:0000313" key="4">
    <source>
        <dbReference type="Proteomes" id="UP000014400"/>
    </source>
</evidence>
<name>S3CFU7_9BURK</name>
<dbReference type="PRINTS" id="PR01484">
    <property type="entry name" value="PRTACTNFAMLY"/>
</dbReference>
<dbReference type="Proteomes" id="UP000014400">
    <property type="component" value="Unassembled WGS sequence"/>
</dbReference>
<dbReference type="Gene3D" id="2.40.128.130">
    <property type="entry name" value="Autotransporter beta-domain"/>
    <property type="match status" value="1"/>
</dbReference>
<gene>
    <name evidence="3" type="ORF">HMPREF1476_01093</name>
</gene>
<feature type="domain" description="Autotransporter" evidence="2">
    <location>
        <begin position="552"/>
        <end position="814"/>
    </location>
</feature>
<dbReference type="InterPro" id="IPR003991">
    <property type="entry name" value="Pertactin_virulence_factor"/>
</dbReference>
<organism evidence="3 4">
    <name type="scientific">Sutterella wadsworthensis HGA0223</name>
    <dbReference type="NCBI Taxonomy" id="1203554"/>
    <lineage>
        <taxon>Bacteria</taxon>
        <taxon>Pseudomonadati</taxon>
        <taxon>Pseudomonadota</taxon>
        <taxon>Betaproteobacteria</taxon>
        <taxon>Burkholderiales</taxon>
        <taxon>Sutterellaceae</taxon>
        <taxon>Sutterella</taxon>
    </lineage>
</organism>
<dbReference type="HOGENOM" id="CLU_346789_0_0_4"/>
<accession>S3CFU7</accession>
<evidence type="ECO:0000259" key="2">
    <source>
        <dbReference type="PROSITE" id="PS51208"/>
    </source>
</evidence>
<dbReference type="InterPro" id="IPR036709">
    <property type="entry name" value="Autotransporte_beta_dom_sf"/>
</dbReference>
<dbReference type="SMART" id="SM00869">
    <property type="entry name" value="Autotransporter"/>
    <property type="match status" value="1"/>
</dbReference>
<dbReference type="Pfam" id="PF03797">
    <property type="entry name" value="Autotransporter"/>
    <property type="match status" value="1"/>
</dbReference>
<dbReference type="eggNOG" id="COG3468">
    <property type="taxonomic scope" value="Bacteria"/>
</dbReference>
<comment type="caution">
    <text evidence="3">The sequence shown here is derived from an EMBL/GenBank/DDBJ whole genome shotgun (WGS) entry which is preliminary data.</text>
</comment>
<evidence type="ECO:0000256" key="1">
    <source>
        <dbReference type="SAM" id="SignalP"/>
    </source>
</evidence>
<dbReference type="NCBIfam" id="TIGR01414">
    <property type="entry name" value="autotrans_barl"/>
    <property type="match status" value="1"/>
</dbReference>
<sequence length="814" mass="85632">MQVLQFKTVHLAVIGAIASAFGMAAGNVNAEPLLTYESNKVVDGALSDAIVGTQGFLSPNKTAETYTGQNPTADILSFVNKDTGTNSLVYLTGDGSSLTVSKLSELNFSTEERLFGQAGKDANNVAILVSYKGAFAVTDVQQVNFGTQNKRFQGDQAINSWGGGKLDFSGIKTLAFYTDGGQAINMQSTSSLSIKEVDTLILDNYRSQEGDPERIYSAIQLMVMAGDDNDASTVQPTIDVDVGNLVIKADSKYTQSAGISVTDQTTDYQGTSSIKGSFTAKNISIDGGTYGIRSNRSTENSRDSVLDVTAENSLVVNGGKNAVWLNNEAGHGITFNAEAANATFTGGEEGVLSENGTASIKADSLTVSGDKSALNFDKGSSLTLANKTDSQTANTTLNGNVTIAGSATFKNQDINQTAGTFHVSTLDASNSKLTFNTTENGGVTVGTLTGDLKLEAGASVTEKLGSAEKVAEALKTIIGGNAADKLKENFVGGEASDMTGAWTYDADTGAVSYQGSRLSPTLTAVTHANAANLAQWRYEVNHLSERLGDVRSQNGALGAWARVYGTDAKVSDSVSTKFTNNTIQVGGDAKVGDTWIVGAAFGYTDNSTDFSNGSADSDGYTLSVYGTAVLPTGSYLDLIGRVGRISTDIDVSTVTPFKASYDNTTVGLSAEVGHRFDLSQIFYVTPQAELAYGRVFGDDYSGSNGMKVSQDDFDTLIARIGFQAGANFADNRGSIYLTASVNHDFLGDTEATASKAGAQDQKLKEDLGGTWFSYGVGAQFSTTNNLSFYGSLTRANGSDYQEDYHYSVGARYVF</sequence>
<dbReference type="EMBL" id="ATCF01000016">
    <property type="protein sequence ID" value="EPD99414.1"/>
    <property type="molecule type" value="Genomic_DNA"/>
</dbReference>
<keyword evidence="1" id="KW-0732">Signal</keyword>
<reference evidence="3 4" key="1">
    <citation type="submission" date="2013-04" db="EMBL/GenBank/DDBJ databases">
        <title>The Genome Sequence of Sutterella wadsworthensis HGA0223.</title>
        <authorList>
            <consortium name="The Broad Institute Genomics Platform"/>
            <person name="Earl A."/>
            <person name="Ward D."/>
            <person name="Feldgarden M."/>
            <person name="Gevers D."/>
            <person name="Schmidt T.M."/>
            <person name="Dover J."/>
            <person name="Dai D."/>
            <person name="Walker B."/>
            <person name="Young S."/>
            <person name="Zeng Q."/>
            <person name="Gargeya S."/>
            <person name="Fitzgerald M."/>
            <person name="Haas B."/>
            <person name="Abouelleil A."/>
            <person name="Allen A.W."/>
            <person name="Alvarado L."/>
            <person name="Arachchi H.M."/>
            <person name="Berlin A.M."/>
            <person name="Chapman S.B."/>
            <person name="Gainer-Dewar J."/>
            <person name="Goldberg J."/>
            <person name="Griggs A."/>
            <person name="Gujja S."/>
            <person name="Hansen M."/>
            <person name="Howarth C."/>
            <person name="Imamovic A."/>
            <person name="Ireland A."/>
            <person name="Larimer J."/>
            <person name="McCowan C."/>
            <person name="Murphy C."/>
            <person name="Pearson M."/>
            <person name="Poon T.W."/>
            <person name="Priest M."/>
            <person name="Roberts A."/>
            <person name="Saif S."/>
            <person name="Shea T."/>
            <person name="Sisk P."/>
            <person name="Sykes S."/>
            <person name="Wortman J."/>
            <person name="Nusbaum C."/>
            <person name="Birren B."/>
        </authorList>
    </citation>
    <scope>NUCLEOTIDE SEQUENCE [LARGE SCALE GENOMIC DNA]</scope>
    <source>
        <strain evidence="3 4">HGA0223</strain>
    </source>
</reference>
<dbReference type="PROSITE" id="PS51208">
    <property type="entry name" value="AUTOTRANSPORTER"/>
    <property type="match status" value="1"/>
</dbReference>
<protein>
    <submittedName>
        <fullName evidence="3">Outer membrane autotransporter barrel domain-containing protein</fullName>
    </submittedName>
</protein>
<dbReference type="SUPFAM" id="SSF103515">
    <property type="entry name" value="Autotransporter"/>
    <property type="match status" value="1"/>
</dbReference>
<dbReference type="InterPro" id="IPR005546">
    <property type="entry name" value="Autotransporte_beta"/>
</dbReference>
<dbReference type="PATRIC" id="fig|1203554.3.peg.1119"/>
<dbReference type="InterPro" id="IPR006315">
    <property type="entry name" value="OM_autotransptr_brl_dom"/>
</dbReference>